<sequence>MTSNWEAPSQILLHLFLGSYSCTHNKEELVKIGIKYILNLTDSPNLHPDSFIYFQCPVKDSSSEDILPLFEQVFNFIDQASSNSACLIHCHMGVSRSPSFVLAYLIHKKERNLRESYELLIKARKHISPNFGFLQQLMAFEDSLFGNISIYFDQDNSFD</sequence>
<dbReference type="InterPro" id="IPR020422">
    <property type="entry name" value="TYR_PHOSPHATASE_DUAL_dom"/>
</dbReference>
<dbReference type="InterPro" id="IPR000387">
    <property type="entry name" value="Tyr_Pase_dom"/>
</dbReference>
<dbReference type="EC" id="3.1.3.48" evidence="2"/>
<evidence type="ECO:0000259" key="5">
    <source>
        <dbReference type="PROSITE" id="PS50054"/>
    </source>
</evidence>
<dbReference type="AlphaFoldDB" id="A0A814JEA8"/>
<gene>
    <name evidence="8" type="ORF">OKA104_LOCUS1014</name>
    <name evidence="7" type="ORF">VCS650_LOCUS16658</name>
</gene>
<keyword evidence="3" id="KW-0378">Hydrolase</keyword>
<dbReference type="Pfam" id="PF00782">
    <property type="entry name" value="DSPc"/>
    <property type="match status" value="1"/>
</dbReference>
<organism evidence="7 9">
    <name type="scientific">Adineta steineri</name>
    <dbReference type="NCBI Taxonomy" id="433720"/>
    <lineage>
        <taxon>Eukaryota</taxon>
        <taxon>Metazoa</taxon>
        <taxon>Spiralia</taxon>
        <taxon>Gnathifera</taxon>
        <taxon>Rotifera</taxon>
        <taxon>Eurotatoria</taxon>
        <taxon>Bdelloidea</taxon>
        <taxon>Adinetida</taxon>
        <taxon>Adinetidae</taxon>
        <taxon>Adineta</taxon>
    </lineage>
</organism>
<evidence type="ECO:0000256" key="3">
    <source>
        <dbReference type="ARBA" id="ARBA00022801"/>
    </source>
</evidence>
<evidence type="ECO:0000313" key="7">
    <source>
        <dbReference type="EMBL" id="CAF1037114.1"/>
    </source>
</evidence>
<dbReference type="InterPro" id="IPR029021">
    <property type="entry name" value="Prot-tyrosine_phosphatase-like"/>
</dbReference>
<dbReference type="SUPFAM" id="SSF52799">
    <property type="entry name" value="(Phosphotyrosine protein) phosphatases II"/>
    <property type="match status" value="1"/>
</dbReference>
<dbReference type="PANTHER" id="PTHR10159:SF530">
    <property type="entry name" value="DUAL SPECIFICITY PROTEIN PHOSPHATASE DDB_G0271350-RELATED"/>
    <property type="match status" value="1"/>
</dbReference>
<evidence type="ECO:0000256" key="4">
    <source>
        <dbReference type="ARBA" id="ARBA00022912"/>
    </source>
</evidence>
<dbReference type="GO" id="GO:0043409">
    <property type="term" value="P:negative regulation of MAPK cascade"/>
    <property type="evidence" value="ECO:0007669"/>
    <property type="project" value="TreeGrafter"/>
</dbReference>
<dbReference type="PROSITE" id="PS50056">
    <property type="entry name" value="TYR_PHOSPHATASE_2"/>
    <property type="match status" value="1"/>
</dbReference>
<comment type="similarity">
    <text evidence="1">Belongs to the protein-tyrosine phosphatase family. Non-receptor class dual specificity subfamily.</text>
</comment>
<dbReference type="Gene3D" id="3.90.190.10">
    <property type="entry name" value="Protein tyrosine phosphatase superfamily"/>
    <property type="match status" value="1"/>
</dbReference>
<dbReference type="PROSITE" id="PS00383">
    <property type="entry name" value="TYR_PHOSPHATASE_1"/>
    <property type="match status" value="1"/>
</dbReference>
<proteinExistence type="inferred from homology"/>
<name>A0A814JEA8_9BILA</name>
<dbReference type="Proteomes" id="UP000663891">
    <property type="component" value="Unassembled WGS sequence"/>
</dbReference>
<comment type="caution">
    <text evidence="7">The sequence shown here is derived from an EMBL/GenBank/DDBJ whole genome shotgun (WGS) entry which is preliminary data.</text>
</comment>
<protein>
    <recommendedName>
        <fullName evidence="2">protein-tyrosine-phosphatase</fullName>
        <ecNumber evidence="2">3.1.3.48</ecNumber>
    </recommendedName>
</protein>
<dbReference type="GO" id="GO:0005737">
    <property type="term" value="C:cytoplasm"/>
    <property type="evidence" value="ECO:0007669"/>
    <property type="project" value="TreeGrafter"/>
</dbReference>
<feature type="domain" description="Tyrosine specific protein phosphatases" evidence="6">
    <location>
        <begin position="64"/>
        <end position="124"/>
    </location>
</feature>
<dbReference type="CDD" id="cd14498">
    <property type="entry name" value="DSP"/>
    <property type="match status" value="1"/>
</dbReference>
<accession>A0A814JEA8</accession>
<evidence type="ECO:0000313" key="9">
    <source>
        <dbReference type="Proteomes" id="UP000663891"/>
    </source>
</evidence>
<dbReference type="InterPro" id="IPR016130">
    <property type="entry name" value="Tyr_Pase_AS"/>
</dbReference>
<keyword evidence="4" id="KW-0904">Protein phosphatase</keyword>
<dbReference type="PANTHER" id="PTHR10159">
    <property type="entry name" value="DUAL SPECIFICITY PROTEIN PHOSPHATASE"/>
    <property type="match status" value="1"/>
</dbReference>
<dbReference type="EMBL" id="CAJNON010000150">
    <property type="protein sequence ID" value="CAF1037114.1"/>
    <property type="molecule type" value="Genomic_DNA"/>
</dbReference>
<evidence type="ECO:0000256" key="2">
    <source>
        <dbReference type="ARBA" id="ARBA00013064"/>
    </source>
</evidence>
<dbReference type="PROSITE" id="PS50054">
    <property type="entry name" value="TYR_PHOSPHATASE_DUAL"/>
    <property type="match status" value="1"/>
</dbReference>
<reference evidence="7" key="1">
    <citation type="submission" date="2021-02" db="EMBL/GenBank/DDBJ databases">
        <authorList>
            <person name="Nowell W R."/>
        </authorList>
    </citation>
    <scope>NUCLEOTIDE SEQUENCE</scope>
</reference>
<feature type="domain" description="Tyrosine-protein phosphatase" evidence="5">
    <location>
        <begin position="7"/>
        <end position="146"/>
    </location>
</feature>
<dbReference type="GO" id="GO:0004725">
    <property type="term" value="F:protein tyrosine phosphatase activity"/>
    <property type="evidence" value="ECO:0007669"/>
    <property type="project" value="UniProtKB-EC"/>
</dbReference>
<dbReference type="Proteomes" id="UP000663881">
    <property type="component" value="Unassembled WGS sequence"/>
</dbReference>
<evidence type="ECO:0000256" key="1">
    <source>
        <dbReference type="ARBA" id="ARBA00008601"/>
    </source>
</evidence>
<dbReference type="SMART" id="SM00195">
    <property type="entry name" value="DSPc"/>
    <property type="match status" value="1"/>
</dbReference>
<dbReference type="OrthoDB" id="165342at2759"/>
<dbReference type="InterPro" id="IPR000340">
    <property type="entry name" value="Dual-sp_phosphatase_cat-dom"/>
</dbReference>
<evidence type="ECO:0000313" key="8">
    <source>
        <dbReference type="EMBL" id="CAF3492512.1"/>
    </source>
</evidence>
<evidence type="ECO:0000259" key="6">
    <source>
        <dbReference type="PROSITE" id="PS50056"/>
    </source>
</evidence>
<dbReference type="EMBL" id="CAJOAY010000023">
    <property type="protein sequence ID" value="CAF3492512.1"/>
    <property type="molecule type" value="Genomic_DNA"/>
</dbReference>